<feature type="compositionally biased region" description="Acidic residues" evidence="5">
    <location>
        <begin position="730"/>
        <end position="739"/>
    </location>
</feature>
<dbReference type="Proteomes" id="UP000291116">
    <property type="component" value="Unassembled WGS sequence"/>
</dbReference>
<feature type="compositionally biased region" description="Polar residues" evidence="5">
    <location>
        <begin position="166"/>
        <end position="180"/>
    </location>
</feature>
<dbReference type="GO" id="GO:0042276">
    <property type="term" value="P:error-prone translesion synthesis"/>
    <property type="evidence" value="ECO:0007669"/>
    <property type="project" value="InterPro"/>
</dbReference>
<feature type="region of interest" description="Disordered" evidence="5">
    <location>
        <begin position="136"/>
        <end position="180"/>
    </location>
</feature>
<dbReference type="InterPro" id="IPR044917">
    <property type="entry name" value="PRIMPOL"/>
</dbReference>
<organism evidence="6 7">
    <name type="scientific">Pseudo-nitzschia multistriata</name>
    <dbReference type="NCBI Taxonomy" id="183589"/>
    <lineage>
        <taxon>Eukaryota</taxon>
        <taxon>Sar</taxon>
        <taxon>Stramenopiles</taxon>
        <taxon>Ochrophyta</taxon>
        <taxon>Bacillariophyta</taxon>
        <taxon>Bacillariophyceae</taxon>
        <taxon>Bacillariophycidae</taxon>
        <taxon>Bacillariales</taxon>
        <taxon>Bacillariaceae</taxon>
        <taxon>Pseudo-nitzschia</taxon>
    </lineage>
</organism>
<dbReference type="GO" id="GO:0006264">
    <property type="term" value="P:mitochondrial DNA replication"/>
    <property type="evidence" value="ECO:0007669"/>
    <property type="project" value="TreeGrafter"/>
</dbReference>
<reference evidence="6 7" key="1">
    <citation type="submission" date="2019-01" db="EMBL/GenBank/DDBJ databases">
        <authorList>
            <person name="Ferrante I. M."/>
        </authorList>
    </citation>
    <scope>NUCLEOTIDE SEQUENCE [LARGE SCALE GENOMIC DNA]</scope>
    <source>
        <strain evidence="6 7">B856</strain>
    </source>
</reference>
<feature type="compositionally biased region" description="Polar residues" evidence="5">
    <location>
        <begin position="706"/>
        <end position="723"/>
    </location>
</feature>
<dbReference type="EC" id="2.7.7.102" evidence="3"/>
<accession>A0A448ZH21</accession>
<feature type="region of interest" description="Disordered" evidence="5">
    <location>
        <begin position="1"/>
        <end position="69"/>
    </location>
</feature>
<evidence type="ECO:0000313" key="6">
    <source>
        <dbReference type="EMBL" id="VEU41340.1"/>
    </source>
</evidence>
<evidence type="ECO:0000256" key="4">
    <source>
        <dbReference type="ARBA" id="ARBA00047303"/>
    </source>
</evidence>
<name>A0A448ZH21_9STRA</name>
<evidence type="ECO:0000256" key="1">
    <source>
        <dbReference type="ARBA" id="ARBA00026139"/>
    </source>
</evidence>
<dbReference type="GO" id="GO:0005759">
    <property type="term" value="C:mitochondrial matrix"/>
    <property type="evidence" value="ECO:0007669"/>
    <property type="project" value="TreeGrafter"/>
</dbReference>
<dbReference type="OrthoDB" id="5988181at2759"/>
<feature type="region of interest" description="Disordered" evidence="5">
    <location>
        <begin position="706"/>
        <end position="740"/>
    </location>
</feature>
<evidence type="ECO:0000256" key="5">
    <source>
        <dbReference type="SAM" id="MobiDB-lite"/>
    </source>
</evidence>
<dbReference type="PANTHER" id="PTHR31399">
    <property type="entry name" value="DNA-DIRECTED PRIMASE / POLYMERASE PROTEIN"/>
    <property type="match status" value="1"/>
</dbReference>
<gene>
    <name evidence="6" type="ORF">PSNMU_V1.4_AUG-EV-PASAV3_0082620</name>
</gene>
<keyword evidence="7" id="KW-1185">Reference proteome</keyword>
<dbReference type="GO" id="GO:0009411">
    <property type="term" value="P:response to UV"/>
    <property type="evidence" value="ECO:0007669"/>
    <property type="project" value="TreeGrafter"/>
</dbReference>
<protein>
    <recommendedName>
        <fullName evidence="1">DNA-directed primase/polymerase protein</fullName>
        <ecNumber evidence="3">2.7.7.102</ecNumber>
    </recommendedName>
</protein>
<dbReference type="EMBL" id="CAACVS010000346">
    <property type="protein sequence ID" value="VEU41340.1"/>
    <property type="molecule type" value="Genomic_DNA"/>
</dbReference>
<evidence type="ECO:0000256" key="3">
    <source>
        <dbReference type="ARBA" id="ARBA00044768"/>
    </source>
</evidence>
<evidence type="ECO:0000313" key="7">
    <source>
        <dbReference type="Proteomes" id="UP000291116"/>
    </source>
</evidence>
<dbReference type="GO" id="GO:0003682">
    <property type="term" value="F:chromatin binding"/>
    <property type="evidence" value="ECO:0007669"/>
    <property type="project" value="TreeGrafter"/>
</dbReference>
<dbReference type="PANTHER" id="PTHR31399:SF0">
    <property type="entry name" value="DNA-DIRECTED PRIMASE_POLYMERASE PROTEIN"/>
    <property type="match status" value="1"/>
</dbReference>
<comment type="catalytic activity">
    <reaction evidence="2">
        <text>ssDNA + n NTP = ssDNA/pppN(pN)n-1 hybrid + (n-1) diphosphate.</text>
        <dbReference type="EC" id="2.7.7.102"/>
    </reaction>
</comment>
<sequence length="755" mass="85231">MAVVEPSSPSTAFSWRQEKTLPTPKKSHGIPPAKFHLKQHQEGHAIDSHGNGDEPSSLRDMKETSVPEWKERTERNLLIQEQKSFTKELEDRRKGFRRITQLKTWPLQDMAMDHLDHLLGINASYQFHGGDYLSAESSSSVSSVESSKPRLKTTTMIKTLTTSTSDNPTADDSNKKTQSQEIRGGYHDFGEQSASVAVEESIDNQKQQRSPLWSLEPRIFATEKGAGKRKYLVGQFGRIADWYWRKTEPTSRHLYEVIREGTPCRLYFDLEFSRAHNPSVPTTQLLHELEDELATELQMHYGTFLPRLKSSQIVNLDSSNEKKFSRHWIVHLFQEPEGKEGKHSTTYKQEEEFLFKDAPTVGRFIKRMVGRLADDIGVEGGDFSKKRPALYKYLFVNMKDEGKRTCFIDLGVYTRNRLFRCFGSSKKGKTSALQAVLSERVEPNVEYVAKDVEGSNKLTDTATERHYFPLSIPPKKEVSASQSSRIQSFDDFIVANDWEPHAQALADSLVVPLKQGPQLLASTIGEDNSNNLIKILDVEEGSYGSTSVSGFLDSSKATSQRRYPSAIPMARQGSPLPSLDQYVVDNLSNRGGVQGSIRAWSIEYGPRETPVSFTYHIQKNRFCEIIGRPHKSNGIFWTIDVSSWTCIQGCFDRECYGRGCPIPISNDGKQSGKGGRLDKIKEEFESWQEEEFEKALMALNLDHAIASQNDTEQSGTPTHQSGNDAKKDEEELYDSDSLSDDALLQAALNNPELFP</sequence>
<feature type="compositionally biased region" description="Low complexity" evidence="5">
    <location>
        <begin position="136"/>
        <end position="165"/>
    </location>
</feature>
<feature type="compositionally biased region" description="Basic and acidic residues" evidence="5">
    <location>
        <begin position="39"/>
        <end position="69"/>
    </location>
</feature>
<evidence type="ECO:0000256" key="2">
    <source>
        <dbReference type="ARBA" id="ARBA00044677"/>
    </source>
</evidence>
<comment type="catalytic activity">
    <reaction evidence="4">
        <text>DNA(n) + a 2'-deoxyribonucleoside 5'-triphosphate = DNA(n+1) + diphosphate</text>
        <dbReference type="Rhea" id="RHEA:22508"/>
        <dbReference type="Rhea" id="RHEA-COMP:17339"/>
        <dbReference type="Rhea" id="RHEA-COMP:17340"/>
        <dbReference type="ChEBI" id="CHEBI:33019"/>
        <dbReference type="ChEBI" id="CHEBI:61560"/>
        <dbReference type="ChEBI" id="CHEBI:173112"/>
        <dbReference type="EC" id="2.7.7.7"/>
    </reaction>
    <physiologicalReaction direction="left-to-right" evidence="4">
        <dbReference type="Rhea" id="RHEA:22509"/>
    </physiologicalReaction>
</comment>
<dbReference type="GO" id="GO:0003887">
    <property type="term" value="F:DNA-directed DNA polymerase activity"/>
    <property type="evidence" value="ECO:0007669"/>
    <property type="project" value="UniProtKB-EC"/>
</dbReference>
<dbReference type="GO" id="GO:0031297">
    <property type="term" value="P:replication fork processing"/>
    <property type="evidence" value="ECO:0007669"/>
    <property type="project" value="TreeGrafter"/>
</dbReference>
<proteinExistence type="predicted"/>
<dbReference type="AlphaFoldDB" id="A0A448ZH21"/>
<dbReference type="GO" id="GO:0005634">
    <property type="term" value="C:nucleus"/>
    <property type="evidence" value="ECO:0007669"/>
    <property type="project" value="TreeGrafter"/>
</dbReference>